<dbReference type="InterPro" id="IPR015255">
    <property type="entry name" value="Vitellinogen_open_b-sht"/>
</dbReference>
<feature type="domain" description="VWFD" evidence="10">
    <location>
        <begin position="1785"/>
        <end position="1961"/>
    </location>
</feature>
<dbReference type="InterPro" id="IPR001747">
    <property type="entry name" value="Vitellogenin_N"/>
</dbReference>
<dbReference type="GO" id="GO:0045735">
    <property type="term" value="F:nutrient reservoir activity"/>
    <property type="evidence" value="ECO:0007669"/>
    <property type="project" value="UniProtKB-KW"/>
</dbReference>
<proteinExistence type="predicted"/>
<evidence type="ECO:0000259" key="10">
    <source>
        <dbReference type="PROSITE" id="PS51233"/>
    </source>
</evidence>
<dbReference type="Gene3D" id="1.25.10.20">
    <property type="entry name" value="Vitellinogen, superhelical"/>
    <property type="match status" value="2"/>
</dbReference>
<dbReference type="PANTHER" id="PTHR23345:SF15">
    <property type="entry name" value="VITELLOGENIN 1-RELATED"/>
    <property type="match status" value="1"/>
</dbReference>
<feature type="coiled-coil region" evidence="6">
    <location>
        <begin position="875"/>
        <end position="904"/>
    </location>
</feature>
<keyword evidence="1 8" id="KW-0732">Signal</keyword>
<dbReference type="InterPro" id="IPR050733">
    <property type="entry name" value="Vitellogenin/Apolipophorin"/>
</dbReference>
<dbReference type="EMBL" id="JAVRJZ010000005">
    <property type="protein sequence ID" value="KAK2722357.1"/>
    <property type="molecule type" value="Genomic_DNA"/>
</dbReference>
<evidence type="ECO:0000256" key="8">
    <source>
        <dbReference type="SAM" id="SignalP"/>
    </source>
</evidence>
<feature type="domain" description="Vitellogenin" evidence="9">
    <location>
        <begin position="21"/>
        <end position="1126"/>
    </location>
</feature>
<sequence>MGTIGLFTLVTLVVTAQCSVWSPGKSYTYQFNGWAATGIPQIEHQYSGIHLSGRLVVEPTSKNSIVFALKETVARKFNQEIDRTVLAYPKKWMEIGDVVEVMDKEVLEKPSEVTFKGDEFESLSFSGNEPLWVVNFKKGLAAQLQIQISGDKGSKGAFERLQLEEKTTFPVMENSITGECEVWYELSEMPEERVKSQPFLVPSSEFCKEGVFYEIIKTVNFDRCIKSSIMSNVSPFAWKCVPGVNKCGTSKMRSLTVRTTGCGSSRGDFVVQHQGTIDVEAVKPFGSDTEPIEAMNYITINLESVEHQKSLSEPRGEKVYSLMYAHSKEQINGGPMAQPKLKDPIVRRHPSDRILVKEIRRLMVEVIRDLESTEFLLTPEKLGISAKIAMIRKAASFLPYQELKSVFQKELSMEEETTQHQIAMNILTNAGTNAAILLIKEQILEGRVTGERRSQSISILPITLKTPTVDILSELVGLLESKVAKEDEIFEATLALSISNIIYQACVNKTLSRRLYPTLVMGDFCSPNEPLIVKTLIPYFAEKIESSKSTFEKMAFLTALGNLGHEGILPVLASVVECEEELEHSLRRWHTKHGLPSEFSAYKKGAKRSHELDKEDIEELAELSRFKQGAWSKKYFEDLVLGKKTKRSLRAFYENEYSKYPRREEEEEEEEEELEISESLRKRHGIPRHEKITINTLKKYNIPKDKVIRSESRRLFEDEEEDVEIPHEVRHKFGIPAHEKKINAGVLRKYGVPAEEIERLSKKNRGIRSYFDDELEEEDEYELTPAQRRQFSIPSHVEKVNEGILRKYGVPSQEAKRLEKRLRSSGIRSYVDDELEDDEEYELTPAQRRQYSVPSHVEKVNKGILRKYGVPSEEAKRLEKRLRNAESRFELEEEEYELSELERMKYGVPIGERISGKTLKKYNVPLEVAEIIRGYGSRRTGGTQSSTKGGKKHRHHGKSRKGKGRGGRRSEETEFEILPRVKAVAALKRLAFGHNPKTIHLLGSIFFNTNEDPEVRIAALNLLFRSDAPTPMWERIAVGTWIDPSYQVQHYVFTSLNSIATIENPTHRSCMKKARAVLPLVKPMRVSATGSSHYVGSYYDIDEDTGYYTEAGSLFTDSSPFPIKTFLDIGVKEGHFDFSVSKFSIMGEETTEKSISSLIPSLMKPSDETSAHSELRELRDFLDIERRSSRKSPVGVIHMKLMEGLERMWPLRADMFSKLSSHFSKYLKSGKGSDINYRSWSSFGDIYASVPMAMGIPLSVDTHWLSLNTIVGNVAVSSKEIEAEITGSYGWQVFSKLSYDVPFVNKIVSSGVDLDTWIFLPLPGSMCIKGEPSQGKMTIEMEPMRGKISVLHFQVKPFTAVKDFEDFTPVNQVSDVKMVTKHKGPIEVNLPLSKKLFGVETDILGMKANILHKSDSKKLTSITTLNSIASIFSSGKIVNRLMGLMGNLRYRETKLVLDIPASETKAIKLDLEVAVAAQPVSEDVTVIRSGTRTEKSIRPSEREQVETIYGKLDESKLENLMSVFESTVGGQAMTVDASVTLIGIPTKKYEASITFGKGGLGLVQKGSIHIQPRSSGSKTPGSKTCIDAEINWPKLTSLERGYLLEADLATSFSISLGQGSNCENRKTYSIEGKMSQTYEQVAYAKSSPEAVLCKKLETERNIYVASEVCEEARKQASDLNMYEIEFDYPSMPSDTVKNITSQVENLLKYIGYRHLSENVNVKNEKHKIKVVAELEPIDRTKANIQFFTPRSNVFFNGVPLGWISRTVLPINIRLPLLPNMLNTVDICAIERSYVNTFDNTPYEAELTSCDHVLASDCTGKYEIAVLAREERGNKITTVIYNKDKIVMDPAAKKVTVNGNEHGFVEDKVVITVTESGLTNLVVHQVGGFLEVIVPSIGKVTTNSDKVFLMTFGFQRGRTCGMCGTGNDEQVGDLEGPNGCTLSTGRRLAAAYMLESPKGSCKVDRRTQEEFAEAKREQESCLKGEPYYKLAEALEEVGERATFGGVFGSIGTKEASECTTFRNKMTTKGGLTCFSVVAVPECRVGCKPMNKISKRIGFHCVPKGRLQEHLLGEYQERPLNELSGKEEHTYHVVEVPTACS</sequence>
<keyword evidence="3" id="KW-1015">Disulfide bond</keyword>
<dbReference type="SMART" id="SM01169">
    <property type="entry name" value="DUF1943"/>
    <property type="match status" value="1"/>
</dbReference>
<dbReference type="Proteomes" id="UP001187531">
    <property type="component" value="Unassembled WGS sequence"/>
</dbReference>
<dbReference type="InterPro" id="IPR001846">
    <property type="entry name" value="VWF_type-D"/>
</dbReference>
<feature type="compositionally biased region" description="Low complexity" evidence="7">
    <location>
        <begin position="935"/>
        <end position="948"/>
    </location>
</feature>
<evidence type="ECO:0000256" key="4">
    <source>
        <dbReference type="ARBA" id="ARBA00023180"/>
    </source>
</evidence>
<comment type="caution">
    <text evidence="5">Lacks conserved residue(s) required for the propagation of feature annotation.</text>
</comment>
<evidence type="ECO:0000256" key="7">
    <source>
        <dbReference type="SAM" id="MobiDB-lite"/>
    </source>
</evidence>
<accession>A0AA88IK92</accession>
<dbReference type="Gene3D" id="2.30.230.10">
    <property type="entry name" value="Lipovitellin, beta-sheet shell regions, chain A"/>
    <property type="match status" value="1"/>
</dbReference>
<dbReference type="Pfam" id="PF09172">
    <property type="entry name" value="Vit_open_b-sht"/>
    <property type="match status" value="1"/>
</dbReference>
<dbReference type="GO" id="GO:0005319">
    <property type="term" value="F:lipid transporter activity"/>
    <property type="evidence" value="ECO:0007669"/>
    <property type="project" value="InterPro"/>
</dbReference>
<dbReference type="PANTHER" id="PTHR23345">
    <property type="entry name" value="VITELLOGENIN-RELATED"/>
    <property type="match status" value="1"/>
</dbReference>
<organism evidence="11 12">
    <name type="scientific">Artemia franciscana</name>
    <name type="common">Brine shrimp</name>
    <name type="synonym">Artemia sanfranciscana</name>
    <dbReference type="NCBI Taxonomy" id="6661"/>
    <lineage>
        <taxon>Eukaryota</taxon>
        <taxon>Metazoa</taxon>
        <taxon>Ecdysozoa</taxon>
        <taxon>Arthropoda</taxon>
        <taxon>Crustacea</taxon>
        <taxon>Branchiopoda</taxon>
        <taxon>Anostraca</taxon>
        <taxon>Artemiidae</taxon>
        <taxon>Artemia</taxon>
    </lineage>
</organism>
<gene>
    <name evidence="11" type="ORF">QYM36_002780</name>
</gene>
<evidence type="ECO:0000256" key="2">
    <source>
        <dbReference type="ARBA" id="ARBA00022761"/>
    </source>
</evidence>
<feature type="signal peptide" evidence="8">
    <location>
        <begin position="1"/>
        <end position="18"/>
    </location>
</feature>
<evidence type="ECO:0000259" key="9">
    <source>
        <dbReference type="PROSITE" id="PS51211"/>
    </source>
</evidence>
<dbReference type="SMART" id="SM00216">
    <property type="entry name" value="VWD"/>
    <property type="match status" value="1"/>
</dbReference>
<dbReference type="SUPFAM" id="SSF56968">
    <property type="entry name" value="Lipovitellin-phosvitin complex, beta-sheet shell regions"/>
    <property type="match status" value="2"/>
</dbReference>
<evidence type="ECO:0000256" key="6">
    <source>
        <dbReference type="SAM" id="Coils"/>
    </source>
</evidence>
<dbReference type="InterPro" id="IPR015819">
    <property type="entry name" value="Lipid_transp_b-sht_shell"/>
</dbReference>
<dbReference type="PROSITE" id="PS51211">
    <property type="entry name" value="VITELLOGENIN"/>
    <property type="match status" value="1"/>
</dbReference>
<evidence type="ECO:0000256" key="5">
    <source>
        <dbReference type="PROSITE-ProRule" id="PRU00557"/>
    </source>
</evidence>
<evidence type="ECO:0000256" key="3">
    <source>
        <dbReference type="ARBA" id="ARBA00023157"/>
    </source>
</evidence>
<keyword evidence="4" id="KW-0325">Glycoprotein</keyword>
<dbReference type="PROSITE" id="PS51233">
    <property type="entry name" value="VWFD"/>
    <property type="match status" value="1"/>
</dbReference>
<keyword evidence="2" id="KW-0758">Storage protein</keyword>
<feature type="region of interest" description="Disordered" evidence="7">
    <location>
        <begin position="935"/>
        <end position="972"/>
    </location>
</feature>
<comment type="caution">
    <text evidence="11">The sequence shown here is derived from an EMBL/GenBank/DDBJ whole genome shotgun (WGS) entry which is preliminary data.</text>
</comment>
<dbReference type="Pfam" id="PF00094">
    <property type="entry name" value="VWD"/>
    <property type="match status" value="1"/>
</dbReference>
<name>A0AA88IK92_ARTSF</name>
<dbReference type="SMART" id="SM00638">
    <property type="entry name" value="LPD_N"/>
    <property type="match status" value="1"/>
</dbReference>
<evidence type="ECO:0008006" key="13">
    <source>
        <dbReference type="Google" id="ProtNLM"/>
    </source>
</evidence>
<dbReference type="Pfam" id="PF01347">
    <property type="entry name" value="Vitellogenin_N"/>
    <property type="match status" value="2"/>
</dbReference>
<feature type="chain" id="PRO_5041711517" description="Vitellogenin" evidence="8">
    <location>
        <begin position="19"/>
        <end position="2099"/>
    </location>
</feature>
<evidence type="ECO:0000313" key="11">
    <source>
        <dbReference type="EMBL" id="KAK2722357.1"/>
    </source>
</evidence>
<dbReference type="Gene3D" id="2.20.80.10">
    <property type="entry name" value="Lipovitellin-phosvitin complex, chain A, domain 4"/>
    <property type="match status" value="1"/>
</dbReference>
<keyword evidence="12" id="KW-1185">Reference proteome</keyword>
<feature type="compositionally biased region" description="Basic residues" evidence="7">
    <location>
        <begin position="949"/>
        <end position="967"/>
    </location>
</feature>
<dbReference type="InterPro" id="IPR015816">
    <property type="entry name" value="Vitellinogen_b-sht_N"/>
</dbReference>
<keyword evidence="6" id="KW-0175">Coiled coil</keyword>
<reference evidence="11" key="1">
    <citation type="submission" date="2023-07" db="EMBL/GenBank/DDBJ databases">
        <title>Chromosome-level genome assembly of Artemia franciscana.</title>
        <authorList>
            <person name="Jo E."/>
        </authorList>
    </citation>
    <scope>NUCLEOTIDE SEQUENCE</scope>
    <source>
        <tissue evidence="11">Whole body</tissue>
    </source>
</reference>
<evidence type="ECO:0000313" key="12">
    <source>
        <dbReference type="Proteomes" id="UP001187531"/>
    </source>
</evidence>
<dbReference type="InterPro" id="IPR011030">
    <property type="entry name" value="Lipovitellin_superhlx_dom"/>
</dbReference>
<evidence type="ECO:0000256" key="1">
    <source>
        <dbReference type="ARBA" id="ARBA00022729"/>
    </source>
</evidence>
<dbReference type="SUPFAM" id="SSF48431">
    <property type="entry name" value="Lipovitellin-phosvitin complex, superhelical domain"/>
    <property type="match status" value="1"/>
</dbReference>
<protein>
    <recommendedName>
        <fullName evidence="13">Vitellogenin</fullName>
    </recommendedName>
</protein>